<evidence type="ECO:0000256" key="3">
    <source>
        <dbReference type="PIRNR" id="PIRNR000185"/>
    </source>
</evidence>
<evidence type="ECO:0000256" key="7">
    <source>
        <dbReference type="RuleBase" id="RU004417"/>
    </source>
</evidence>
<accession>A0A4R2NHZ2</accession>
<reference evidence="9 10" key="1">
    <citation type="submission" date="2019-03" db="EMBL/GenBank/DDBJ databases">
        <title>Genomic Encyclopedia of Type Strains, Phase IV (KMG-IV): sequencing the most valuable type-strain genomes for metagenomic binning, comparative biology and taxonomic classification.</title>
        <authorList>
            <person name="Goeker M."/>
        </authorList>
    </citation>
    <scope>NUCLEOTIDE SEQUENCE [LARGE SCALE GENOMIC DNA]</scope>
    <source>
        <strain evidence="9 10">DSM 2781</strain>
    </source>
</reference>
<dbReference type="Proteomes" id="UP000295733">
    <property type="component" value="Unassembled WGS sequence"/>
</dbReference>
<protein>
    <recommendedName>
        <fullName evidence="3">Glutamate dehydrogenase</fullName>
    </recommendedName>
</protein>
<dbReference type="PANTHER" id="PTHR11606">
    <property type="entry name" value="GLUTAMATE DEHYDROGENASE"/>
    <property type="match status" value="1"/>
</dbReference>
<dbReference type="InterPro" id="IPR036291">
    <property type="entry name" value="NAD(P)-bd_dom_sf"/>
</dbReference>
<evidence type="ECO:0000256" key="5">
    <source>
        <dbReference type="PIRSR" id="PIRSR000185-2"/>
    </source>
</evidence>
<evidence type="ECO:0000256" key="4">
    <source>
        <dbReference type="PIRSR" id="PIRSR000185-1"/>
    </source>
</evidence>
<dbReference type="InterPro" id="IPR006097">
    <property type="entry name" value="Glu/Leu/Phe/Val/Trp_DH_dimer"/>
</dbReference>
<dbReference type="GO" id="GO:0000166">
    <property type="term" value="F:nucleotide binding"/>
    <property type="evidence" value="ECO:0007669"/>
    <property type="project" value="UniProtKB-KW"/>
</dbReference>
<feature type="domain" description="Glutamate/phenylalanine/leucine/valine/L-tryptophan dehydrogenase C-terminal" evidence="8">
    <location>
        <begin position="263"/>
        <end position="496"/>
    </location>
</feature>
<evidence type="ECO:0000313" key="10">
    <source>
        <dbReference type="Proteomes" id="UP000295733"/>
    </source>
</evidence>
<dbReference type="CDD" id="cd01076">
    <property type="entry name" value="NAD_bind_1_Glu_DH"/>
    <property type="match status" value="1"/>
</dbReference>
<dbReference type="Pfam" id="PF00208">
    <property type="entry name" value="ELFV_dehydrog"/>
    <property type="match status" value="1"/>
</dbReference>
<organism evidence="9 10">
    <name type="scientific">Rhodovulum adriaticum</name>
    <name type="common">Rhodopseudomonas adriatica</name>
    <dbReference type="NCBI Taxonomy" id="35804"/>
    <lineage>
        <taxon>Bacteria</taxon>
        <taxon>Pseudomonadati</taxon>
        <taxon>Pseudomonadota</taxon>
        <taxon>Alphaproteobacteria</taxon>
        <taxon>Rhodobacterales</taxon>
        <taxon>Paracoccaceae</taxon>
        <taxon>Rhodovulum</taxon>
    </lineage>
</organism>
<feature type="binding site" evidence="5">
    <location>
        <position position="432"/>
    </location>
    <ligand>
        <name>substrate</name>
    </ligand>
</feature>
<dbReference type="GO" id="GO:0004352">
    <property type="term" value="F:glutamate dehydrogenase (NAD+) activity"/>
    <property type="evidence" value="ECO:0007669"/>
    <property type="project" value="TreeGrafter"/>
</dbReference>
<feature type="binding site" evidence="5">
    <location>
        <position position="150"/>
    </location>
    <ligand>
        <name>substrate</name>
    </ligand>
</feature>
<keyword evidence="5" id="KW-0520">NAD</keyword>
<evidence type="ECO:0000313" key="9">
    <source>
        <dbReference type="EMBL" id="TCP21099.1"/>
    </source>
</evidence>
<feature type="binding site" evidence="5">
    <location>
        <position position="174"/>
    </location>
    <ligand>
        <name>substrate</name>
    </ligand>
</feature>
<feature type="site" description="Important for catalysis" evidence="6">
    <location>
        <position position="226"/>
    </location>
</feature>
<feature type="active site" description="Proton donor" evidence="4">
    <location>
        <position position="186"/>
    </location>
</feature>
<dbReference type="GO" id="GO:0006538">
    <property type="term" value="P:L-glutamate catabolic process"/>
    <property type="evidence" value="ECO:0007669"/>
    <property type="project" value="TreeGrafter"/>
</dbReference>
<comment type="similarity">
    <text evidence="1 3 7">Belongs to the Glu/Leu/Phe/Val dehydrogenases family.</text>
</comment>
<evidence type="ECO:0000256" key="2">
    <source>
        <dbReference type="ARBA" id="ARBA00023002"/>
    </source>
</evidence>
<keyword evidence="2 3" id="KW-0560">Oxidoreductase</keyword>
<proteinExistence type="inferred from homology"/>
<comment type="caution">
    <text evidence="9">The sequence shown here is derived from an EMBL/GenBank/DDBJ whole genome shotgun (WGS) entry which is preliminary data.</text>
</comment>
<evidence type="ECO:0000256" key="1">
    <source>
        <dbReference type="ARBA" id="ARBA00006382"/>
    </source>
</evidence>
<dbReference type="Pfam" id="PF02812">
    <property type="entry name" value="ELFV_dehydrog_N"/>
    <property type="match status" value="1"/>
</dbReference>
<dbReference type="PIRSF" id="PIRSF000185">
    <property type="entry name" value="Glu_DH"/>
    <property type="match status" value="1"/>
</dbReference>
<dbReference type="AlphaFoldDB" id="A0A4R2NHZ2"/>
<dbReference type="InterPro" id="IPR033922">
    <property type="entry name" value="NAD_bind_Glu_DH"/>
</dbReference>
<dbReference type="PRINTS" id="PR00082">
    <property type="entry name" value="GLFDHDRGNASE"/>
</dbReference>
<evidence type="ECO:0000256" key="6">
    <source>
        <dbReference type="PIRSR" id="PIRSR000185-3"/>
    </source>
</evidence>
<gene>
    <name evidence="9" type="ORF">EV656_11320</name>
</gene>
<dbReference type="InterPro" id="IPR006096">
    <property type="entry name" value="Glu/Leu/Phe/Val/Trp_DH_C"/>
</dbReference>
<feature type="binding site" evidence="5">
    <location>
        <position position="301"/>
    </location>
    <ligand>
        <name>NAD(+)</name>
        <dbReference type="ChEBI" id="CHEBI:57540"/>
    </ligand>
</feature>
<dbReference type="InterPro" id="IPR046346">
    <property type="entry name" value="Aminoacid_DH-like_N_sf"/>
</dbReference>
<name>A0A4R2NHZ2_RHOAD</name>
<dbReference type="Gene3D" id="3.40.50.10860">
    <property type="entry name" value="Leucine Dehydrogenase, chain A, domain 1"/>
    <property type="match status" value="1"/>
</dbReference>
<dbReference type="InterPro" id="IPR006095">
    <property type="entry name" value="Glu/Leu/Phe/Val/Trp_DH"/>
</dbReference>
<dbReference type="SUPFAM" id="SSF51735">
    <property type="entry name" value="NAD(P)-binding Rossmann-fold domains"/>
    <property type="match status" value="1"/>
</dbReference>
<keyword evidence="5" id="KW-0547">Nucleotide-binding</keyword>
<dbReference type="Gene3D" id="3.40.50.720">
    <property type="entry name" value="NAD(P)-binding Rossmann-like Domain"/>
    <property type="match status" value="1"/>
</dbReference>
<dbReference type="InterPro" id="IPR014362">
    <property type="entry name" value="Glu_DH"/>
</dbReference>
<feature type="binding site" evidence="5">
    <location>
        <position position="270"/>
    </location>
    <ligand>
        <name>NAD(+)</name>
        <dbReference type="ChEBI" id="CHEBI:57540"/>
    </ligand>
</feature>
<dbReference type="SUPFAM" id="SSF53223">
    <property type="entry name" value="Aminoacid dehydrogenase-like, N-terminal domain"/>
    <property type="match status" value="1"/>
</dbReference>
<keyword evidence="10" id="KW-1185">Reference proteome</keyword>
<sequence length="504" mass="55079">MPQSFTQVFLHNYKFDAFLCIFARAMGGKRLKTGAGKIGGGPPRRCRSGKWTQAGFGGITRFAFPFLAGYRAMTQDTTAPDMPPLPMLDKARANLRAACDRLNIHPDVFEELKWPRETLSASLLIRMDDGSRRAFKAWRCRYNDRRGPTKGGVRFHPNVSLDEVETLAFWMTFKCAVANLPFGGGKGGVCVDTKALSASELERLSRAYIEAFAPFVGPDRDILAPDMYTNGIVIAWMADEYSAITGAPLPNAITGKPLAFGGTVGRTDATARGGFFALRYLQGSLGLDPNKATVAIQGFGNVGYHCAKLLHADGYRIVALSDSRGAIHDPDGFDPLAVMEHKHKTGTLLGAPGHGQTREIGNDELLELECDVLVPAALERQITPENQARIKARVILEMANGPVSPAADVWLAEQGTVIIPDILANSGGVTVSHLEWVQNRSGFYWDASRVRDHLRNVMETETQAVWTLHNEMGLSMREAAYVHGLRRIAEAVEARGTQAYFDGA</sequence>
<evidence type="ECO:0000259" key="8">
    <source>
        <dbReference type="SMART" id="SM00839"/>
    </source>
</evidence>
<dbReference type="SMART" id="SM00839">
    <property type="entry name" value="ELFV_dehydrog"/>
    <property type="match status" value="1"/>
</dbReference>
<dbReference type="PANTHER" id="PTHR11606:SF13">
    <property type="entry name" value="GLUTAMATE DEHYDROGENASE 1, MITOCHONDRIAL"/>
    <property type="match status" value="1"/>
</dbReference>
<dbReference type="EMBL" id="SLXL01000013">
    <property type="protein sequence ID" value="TCP21099.1"/>
    <property type="molecule type" value="Genomic_DNA"/>
</dbReference>